<organism evidence="2 3">
    <name type="scientific">Candidatus Brevundimonas colombiensis</name>
    <dbReference type="NCBI Taxonomy" id="3121376"/>
    <lineage>
        <taxon>Bacteria</taxon>
        <taxon>Pseudomonadati</taxon>
        <taxon>Pseudomonadota</taxon>
        <taxon>Alphaproteobacteria</taxon>
        <taxon>Caulobacterales</taxon>
        <taxon>Caulobacteraceae</taxon>
        <taxon>Brevundimonas</taxon>
    </lineage>
</organism>
<protein>
    <submittedName>
        <fullName evidence="2">Uncharacterized protein</fullName>
    </submittedName>
</protein>
<dbReference type="AlphaFoldDB" id="A0AAJ5WXX5"/>
<name>A0AAJ5WXX5_9CAUL</name>
<feature type="chain" id="PRO_5042589702" evidence="1">
    <location>
        <begin position="27"/>
        <end position="136"/>
    </location>
</feature>
<keyword evidence="1" id="KW-0732">Signal</keyword>
<gene>
    <name evidence="2" type="ORF">P0Y50_08475</name>
</gene>
<evidence type="ECO:0000256" key="1">
    <source>
        <dbReference type="SAM" id="SignalP"/>
    </source>
</evidence>
<accession>A0AAJ5WXX5</accession>
<dbReference type="EMBL" id="CP119326">
    <property type="protein sequence ID" value="WEK38588.1"/>
    <property type="molecule type" value="Genomic_DNA"/>
</dbReference>
<dbReference type="Proteomes" id="UP001213664">
    <property type="component" value="Chromosome"/>
</dbReference>
<evidence type="ECO:0000313" key="3">
    <source>
        <dbReference type="Proteomes" id="UP001213664"/>
    </source>
</evidence>
<proteinExistence type="predicted"/>
<feature type="signal peptide" evidence="1">
    <location>
        <begin position="1"/>
        <end position="26"/>
    </location>
</feature>
<evidence type="ECO:0000313" key="2">
    <source>
        <dbReference type="EMBL" id="WEK38588.1"/>
    </source>
</evidence>
<reference evidence="2" key="1">
    <citation type="submission" date="2023-03" db="EMBL/GenBank/DDBJ databases">
        <title>Andean soil-derived lignocellulolytic bacterial consortium as a source of novel taxa and putative plastic-active enzymes.</title>
        <authorList>
            <person name="Diaz-Garcia L."/>
            <person name="Chuvochina M."/>
            <person name="Feuerriegel G."/>
            <person name="Bunk B."/>
            <person name="Sproer C."/>
            <person name="Streit W.R."/>
            <person name="Rodriguez L.M."/>
            <person name="Overmann J."/>
            <person name="Jimenez D.J."/>
        </authorList>
    </citation>
    <scope>NUCLEOTIDE SEQUENCE</scope>
    <source>
        <strain evidence="2">MAG 833</strain>
    </source>
</reference>
<sequence length="136" mass="14390">MLLFHRPLLSILALAAVAAASVPAVAQPSTAQQSTGQTTPLPASVLDAWGQVRAALTPAQQANAVRGFLSALAAWQRRPTPPPMDARDIASGRAVSLDDPALMQRPQAHEVTVTVGGQFLVFRPLSRASLEPFFSR</sequence>